<gene>
    <name evidence="2" type="ORF">RAJCM14343_1485</name>
</gene>
<dbReference type="PANTHER" id="PTHR22916">
    <property type="entry name" value="GLYCOSYLTRANSFERASE"/>
    <property type="match status" value="1"/>
</dbReference>
<dbReference type="Gene3D" id="3.90.550.10">
    <property type="entry name" value="Spore Coat Polysaccharide Biosynthesis Protein SpsA, Chain A"/>
    <property type="match status" value="2"/>
</dbReference>
<dbReference type="Proteomes" id="UP000325466">
    <property type="component" value="Unassembled WGS sequence"/>
</dbReference>
<comment type="caution">
    <text evidence="2">The sequence shown here is derived from an EMBL/GenBank/DDBJ whole genome shotgun (WGS) entry which is preliminary data.</text>
</comment>
<dbReference type="GO" id="GO:0016740">
    <property type="term" value="F:transferase activity"/>
    <property type="evidence" value="ECO:0007669"/>
    <property type="project" value="UniProtKB-KW"/>
</dbReference>
<sequence>MCGPLVSCVMPTFNRRRFVPDAIESFRLQTYRSRELVIVDDGTDPVGDLVPDNPTIRYVHLQQRLSTGEKRNAACRAARGKIIVHWDDDDWSSPDRVDVQVSALLESGADICGMRELLFYDPAADRGWRYRYPPRARPWVAGGTMCYRRSLWEAHPFPDVRQGEDTRFVWSSRSIRVHTIERLDLYVATIHQANTSAKRTSGSRWVSVPIDEILAVMGEAAHRYRSTPVHPVAGCSSRITTRANRTRTPSIGCAAPDMRADAAHVTVSIPHHGPNTYLRAAAESVLAQTHNALTCVVISDGDPADLDVLADIDDARLVRYTLAEHHGRCFADQVVLDAISSPYYLVHDSDEWSAPTRVERLLSELERTGADVCLSDVIHHDRRTDSMRTWRHGWPRLHDPVGPHLVHRARYQGLYRAEIVRRIGGWYAGHRVGFDAAVLDLVLIVGGRITSIEEPLYHRNVRNGVFHPFALIARNTPERSRATRELRELYRRAYEATTVHRDHDAASHVRRLVTTGRSADAESALRSEAAILAARLPSRIVARVK</sequence>
<organism evidence="2 3">
    <name type="scientific">Rhodococcus aetherivorans</name>
    <dbReference type="NCBI Taxonomy" id="191292"/>
    <lineage>
        <taxon>Bacteria</taxon>
        <taxon>Bacillati</taxon>
        <taxon>Actinomycetota</taxon>
        <taxon>Actinomycetes</taxon>
        <taxon>Mycobacteriales</taxon>
        <taxon>Nocardiaceae</taxon>
        <taxon>Rhodococcus</taxon>
    </lineage>
</organism>
<name>A0ABQ0YI90_9NOCA</name>
<dbReference type="Pfam" id="PF00535">
    <property type="entry name" value="Glycos_transf_2"/>
    <property type="match status" value="2"/>
</dbReference>
<keyword evidence="3" id="KW-1185">Reference proteome</keyword>
<keyword evidence="2" id="KW-0808">Transferase</keyword>
<evidence type="ECO:0000313" key="3">
    <source>
        <dbReference type="Proteomes" id="UP000325466"/>
    </source>
</evidence>
<feature type="domain" description="Glycosyltransferase 2-like" evidence="1">
    <location>
        <begin position="267"/>
        <end position="422"/>
    </location>
</feature>
<reference evidence="2 3" key="1">
    <citation type="journal article" date="2018" name="Biodegradation">
        <title>1,4-Dioxane degradation characteristics of Rhodococcus aetherivorans JCM 14343.</title>
        <authorList>
            <person name="Inoue D."/>
            <person name="Tsunoda T."/>
            <person name="Yamamoto N."/>
            <person name="Ike M."/>
            <person name="Sei K."/>
        </authorList>
    </citation>
    <scope>NUCLEOTIDE SEQUENCE [LARGE SCALE GENOMIC DNA]</scope>
    <source>
        <strain evidence="2 3">JCM 14343</strain>
    </source>
</reference>
<evidence type="ECO:0000313" key="2">
    <source>
        <dbReference type="EMBL" id="GES36234.1"/>
    </source>
</evidence>
<evidence type="ECO:0000259" key="1">
    <source>
        <dbReference type="Pfam" id="PF00535"/>
    </source>
</evidence>
<dbReference type="InterPro" id="IPR029044">
    <property type="entry name" value="Nucleotide-diphossugar_trans"/>
</dbReference>
<dbReference type="EMBL" id="BLAH01000053">
    <property type="protein sequence ID" value="GES36234.1"/>
    <property type="molecule type" value="Genomic_DNA"/>
</dbReference>
<dbReference type="CDD" id="cd00761">
    <property type="entry name" value="Glyco_tranf_GTA_type"/>
    <property type="match status" value="2"/>
</dbReference>
<dbReference type="SUPFAM" id="SSF53448">
    <property type="entry name" value="Nucleotide-diphospho-sugar transferases"/>
    <property type="match status" value="2"/>
</dbReference>
<protein>
    <submittedName>
        <fullName evidence="2">Glycosyl transferase, family 2</fullName>
    </submittedName>
</protein>
<dbReference type="InterPro" id="IPR001173">
    <property type="entry name" value="Glyco_trans_2-like"/>
</dbReference>
<feature type="domain" description="Glycosyltransferase 2-like" evidence="1">
    <location>
        <begin position="7"/>
        <end position="130"/>
    </location>
</feature>
<proteinExistence type="predicted"/>
<accession>A0ABQ0YI90</accession>
<dbReference type="PANTHER" id="PTHR22916:SF3">
    <property type="entry name" value="UDP-GLCNAC:BETAGAL BETA-1,3-N-ACETYLGLUCOSAMINYLTRANSFERASE-LIKE PROTEIN 1"/>
    <property type="match status" value="1"/>
</dbReference>